<feature type="transmembrane region" description="Helical" evidence="1">
    <location>
        <begin position="295"/>
        <end position="313"/>
    </location>
</feature>
<dbReference type="EMBL" id="FMSV02000557">
    <property type="protein sequence ID" value="SEH08984.1"/>
    <property type="molecule type" value="Genomic_DNA"/>
</dbReference>
<feature type="transmembrane region" description="Helical" evidence="1">
    <location>
        <begin position="99"/>
        <end position="117"/>
    </location>
</feature>
<dbReference type="RefSeq" id="WP_103922480.1">
    <property type="nucleotide sequence ID" value="NZ_FMSV02000557.1"/>
</dbReference>
<evidence type="ECO:0000256" key="1">
    <source>
        <dbReference type="SAM" id="Phobius"/>
    </source>
</evidence>
<feature type="transmembrane region" description="Helical" evidence="1">
    <location>
        <begin position="124"/>
        <end position="143"/>
    </location>
</feature>
<feature type="transmembrane region" description="Helical" evidence="1">
    <location>
        <begin position="234"/>
        <end position="258"/>
    </location>
</feature>
<evidence type="ECO:0000313" key="3">
    <source>
        <dbReference type="Proteomes" id="UP000236724"/>
    </source>
</evidence>
<keyword evidence="3" id="KW-1185">Reference proteome</keyword>
<evidence type="ECO:0000313" key="2">
    <source>
        <dbReference type="EMBL" id="SEH08984.1"/>
    </source>
</evidence>
<protein>
    <submittedName>
        <fullName evidence="2">Uncharacterized protein</fullName>
    </submittedName>
</protein>
<organism evidence="2 3">
    <name type="scientific">Candidatus Venteria ishoeyi</name>
    <dbReference type="NCBI Taxonomy" id="1899563"/>
    <lineage>
        <taxon>Bacteria</taxon>
        <taxon>Pseudomonadati</taxon>
        <taxon>Pseudomonadota</taxon>
        <taxon>Gammaproteobacteria</taxon>
        <taxon>Thiotrichales</taxon>
        <taxon>Thiotrichaceae</taxon>
        <taxon>Venteria</taxon>
    </lineage>
</organism>
<feature type="transmembrane region" description="Helical" evidence="1">
    <location>
        <begin position="9"/>
        <end position="28"/>
    </location>
</feature>
<keyword evidence="1" id="KW-1133">Transmembrane helix</keyword>
<keyword evidence="1" id="KW-0812">Transmembrane</keyword>
<dbReference type="AlphaFoldDB" id="A0A1H6FIY9"/>
<sequence length="323" mass="36379">MNKLLLSRILTVTAVAFLIAVFFAPTWWVSLKAPNYPPESFPEGVRIHFHMNGVFNGCPLRQSEELHIDEALDCVHEMNTINHYVGMYPIASAAPVERAFSPMLVSLLILMLLVFMMPGKKSQFIILGIGAATISTWLLVALFTEGGIMFTSDGYRQALMTSMDLDADEIKGWSLHFAMLEGYRDSLGAYFRNPVEIEPRVAMLSQAAYVIAAALIVAMLVLIIGLWKMRNFFYWLLIIIPILLPVFFILDYAAWLWWYGHTLNDMAAFSIKPFMPTVFGDGKVAQFSTHSYPHYGFALMLASSFSLGLAALLRRKQLREEAS</sequence>
<dbReference type="OrthoDB" id="9809859at2"/>
<keyword evidence="1" id="KW-0472">Membrane</keyword>
<reference evidence="2 3" key="1">
    <citation type="submission" date="2016-10" db="EMBL/GenBank/DDBJ databases">
        <authorList>
            <person name="de Groot N.N."/>
        </authorList>
    </citation>
    <scope>NUCLEOTIDE SEQUENCE [LARGE SCALE GENOMIC DNA]</scope>
    <source>
        <strain evidence="2">MBHS1</strain>
    </source>
</reference>
<accession>A0A1H6FIY9</accession>
<feature type="transmembrane region" description="Helical" evidence="1">
    <location>
        <begin position="207"/>
        <end position="227"/>
    </location>
</feature>
<proteinExistence type="predicted"/>
<dbReference type="Proteomes" id="UP000236724">
    <property type="component" value="Unassembled WGS sequence"/>
</dbReference>
<name>A0A1H6FIY9_9GAMM</name>
<gene>
    <name evidence="2" type="ORF">MBHS_04877</name>
</gene>